<organism evidence="8 9">
    <name type="scientific">Actinomadura napierensis</name>
    <dbReference type="NCBI Taxonomy" id="267854"/>
    <lineage>
        <taxon>Bacteria</taxon>
        <taxon>Bacillati</taxon>
        <taxon>Actinomycetota</taxon>
        <taxon>Actinomycetes</taxon>
        <taxon>Streptosporangiales</taxon>
        <taxon>Thermomonosporaceae</taxon>
        <taxon>Actinomadura</taxon>
    </lineage>
</organism>
<feature type="compositionally biased region" description="Polar residues" evidence="7">
    <location>
        <begin position="89"/>
        <end position="98"/>
    </location>
</feature>
<dbReference type="InterPro" id="IPR036604">
    <property type="entry name" value="PurS-like_sf"/>
</dbReference>
<dbReference type="EMBL" id="BAAAMR010000056">
    <property type="protein sequence ID" value="GAA2151024.1"/>
    <property type="molecule type" value="Genomic_DNA"/>
</dbReference>
<comment type="subunit">
    <text evidence="6">Part of the FGAM synthase complex composed of 1 PurL, 1 PurQ and 2 PurS subunits.</text>
</comment>
<keyword evidence="1 6" id="KW-0963">Cytoplasm</keyword>
<dbReference type="Proteomes" id="UP001501020">
    <property type="component" value="Unassembled WGS sequence"/>
</dbReference>
<evidence type="ECO:0000256" key="2">
    <source>
        <dbReference type="ARBA" id="ARBA00022598"/>
    </source>
</evidence>
<dbReference type="SUPFAM" id="SSF82697">
    <property type="entry name" value="PurS-like"/>
    <property type="match status" value="1"/>
</dbReference>
<keyword evidence="9" id="KW-1185">Reference proteome</keyword>
<keyword evidence="4 6" id="KW-0658">Purine biosynthesis</keyword>
<comment type="catalytic activity">
    <reaction evidence="6">
        <text>N(2)-formyl-N(1)-(5-phospho-beta-D-ribosyl)glycinamide + L-glutamine + ATP + H2O = 2-formamido-N(1)-(5-O-phospho-beta-D-ribosyl)acetamidine + L-glutamate + ADP + phosphate + H(+)</text>
        <dbReference type="Rhea" id="RHEA:17129"/>
        <dbReference type="ChEBI" id="CHEBI:15377"/>
        <dbReference type="ChEBI" id="CHEBI:15378"/>
        <dbReference type="ChEBI" id="CHEBI:29985"/>
        <dbReference type="ChEBI" id="CHEBI:30616"/>
        <dbReference type="ChEBI" id="CHEBI:43474"/>
        <dbReference type="ChEBI" id="CHEBI:58359"/>
        <dbReference type="ChEBI" id="CHEBI:147286"/>
        <dbReference type="ChEBI" id="CHEBI:147287"/>
        <dbReference type="ChEBI" id="CHEBI:456216"/>
        <dbReference type="EC" id="6.3.5.3"/>
    </reaction>
</comment>
<comment type="caution">
    <text evidence="8">The sequence shown here is derived from an EMBL/GenBank/DDBJ whole genome shotgun (WGS) entry which is preliminary data.</text>
</comment>
<dbReference type="NCBIfam" id="TIGR00302">
    <property type="entry name" value="phosphoribosylformylglycinamidine synthase subunit PurS"/>
    <property type="match status" value="1"/>
</dbReference>
<keyword evidence="3 6" id="KW-0547">Nucleotide-binding</keyword>
<protein>
    <recommendedName>
        <fullName evidence="6">Phosphoribosylformylglycinamidine synthase subunit PurS</fullName>
        <shortName evidence="6">FGAM synthase</shortName>
        <ecNumber evidence="6">6.3.5.3</ecNumber>
    </recommendedName>
    <alternativeName>
        <fullName evidence="6">Formylglycinamide ribonucleotide amidotransferase subunit III</fullName>
        <shortName evidence="6">FGAR amidotransferase III</shortName>
        <shortName evidence="6">FGAR-AT III</shortName>
    </alternativeName>
    <alternativeName>
        <fullName evidence="6">Phosphoribosylformylglycinamidine synthase subunit III</fullName>
    </alternativeName>
</protein>
<dbReference type="Pfam" id="PF02700">
    <property type="entry name" value="PurS"/>
    <property type="match status" value="1"/>
</dbReference>
<evidence type="ECO:0000256" key="7">
    <source>
        <dbReference type="SAM" id="MobiDB-lite"/>
    </source>
</evidence>
<keyword evidence="2 6" id="KW-0436">Ligase</keyword>
<feature type="region of interest" description="Disordered" evidence="7">
    <location>
        <begin position="83"/>
        <end position="135"/>
    </location>
</feature>
<keyword evidence="5 6" id="KW-0067">ATP-binding</keyword>
<comment type="pathway">
    <text evidence="6">Purine metabolism; IMP biosynthesis via de novo pathway; 5-amino-1-(5-phospho-D-ribosyl)imidazole from N(2)-formyl-N(1)-(5-phospho-D-ribosyl)glycinamide: step 1/2.</text>
</comment>
<proteinExistence type="inferred from homology"/>
<evidence type="ECO:0000313" key="8">
    <source>
        <dbReference type="EMBL" id="GAA2151024.1"/>
    </source>
</evidence>
<accession>A0ABN2ZZU4</accession>
<evidence type="ECO:0000256" key="4">
    <source>
        <dbReference type="ARBA" id="ARBA00022755"/>
    </source>
</evidence>
<evidence type="ECO:0000313" key="9">
    <source>
        <dbReference type="Proteomes" id="UP001501020"/>
    </source>
</evidence>
<dbReference type="InterPro" id="IPR003850">
    <property type="entry name" value="PurS"/>
</dbReference>
<dbReference type="EC" id="6.3.5.3" evidence="6"/>
<gene>
    <name evidence="6" type="primary">purS</name>
    <name evidence="8" type="ORF">GCM10009727_55770</name>
</gene>
<sequence>MARVVVDVMLKPEILDPQGQAIARKLPQMGFDGVVAVRQGKRFEVELEGPADEAALERVHRIAETLLANPVIENFEVRVLPSEDVPSDDLQQGLQGESPQVEGVQADAPQGGATQAEGTGLPSEGLPGEMKDRTV</sequence>
<dbReference type="NCBIfam" id="NF004630">
    <property type="entry name" value="PRK05974.1"/>
    <property type="match status" value="1"/>
</dbReference>
<dbReference type="HAMAP" id="MF_01926">
    <property type="entry name" value="PurS"/>
    <property type="match status" value="1"/>
</dbReference>
<evidence type="ECO:0000256" key="1">
    <source>
        <dbReference type="ARBA" id="ARBA00022490"/>
    </source>
</evidence>
<reference evidence="8 9" key="1">
    <citation type="journal article" date="2019" name="Int. J. Syst. Evol. Microbiol.">
        <title>The Global Catalogue of Microorganisms (GCM) 10K type strain sequencing project: providing services to taxonomists for standard genome sequencing and annotation.</title>
        <authorList>
            <consortium name="The Broad Institute Genomics Platform"/>
            <consortium name="The Broad Institute Genome Sequencing Center for Infectious Disease"/>
            <person name="Wu L."/>
            <person name="Ma J."/>
        </authorList>
    </citation>
    <scope>NUCLEOTIDE SEQUENCE [LARGE SCALE GENOMIC DNA]</scope>
    <source>
        <strain evidence="8 9">JCM 13850</strain>
    </source>
</reference>
<evidence type="ECO:0000256" key="3">
    <source>
        <dbReference type="ARBA" id="ARBA00022741"/>
    </source>
</evidence>
<comment type="similarity">
    <text evidence="6">Belongs to the PurS family.</text>
</comment>
<dbReference type="PANTHER" id="PTHR34696">
    <property type="entry name" value="PHOSPHORIBOSYLFORMYLGLYCINAMIDINE SYNTHASE SUBUNIT PURS"/>
    <property type="match status" value="1"/>
</dbReference>
<dbReference type="PANTHER" id="PTHR34696:SF1">
    <property type="entry name" value="PHOSPHORIBOSYLFORMYLGLYCINAMIDINE SYNTHASE SUBUNIT PURS"/>
    <property type="match status" value="1"/>
</dbReference>
<dbReference type="Gene3D" id="3.30.1280.10">
    <property type="entry name" value="Phosphoribosylformylglycinamidine synthase subunit PurS"/>
    <property type="match status" value="1"/>
</dbReference>
<evidence type="ECO:0000256" key="6">
    <source>
        <dbReference type="HAMAP-Rule" id="MF_01926"/>
    </source>
</evidence>
<name>A0ABN2ZZU4_9ACTN</name>
<comment type="function">
    <text evidence="6">Part of the phosphoribosylformylglycinamidine synthase complex involved in the purines biosynthetic pathway. Catalyzes the ATP-dependent conversion of formylglycinamide ribonucleotide (FGAR) and glutamine to yield formylglycinamidine ribonucleotide (FGAM) and glutamate. The FGAM synthase complex is composed of three subunits. PurQ produces an ammonia molecule by converting glutamine to glutamate. PurL transfers the ammonia molecule to FGAR to form FGAM in an ATP-dependent manner. PurS interacts with PurQ and PurL and is thought to assist in the transfer of the ammonia molecule from PurQ to PurL.</text>
</comment>
<evidence type="ECO:0000256" key="5">
    <source>
        <dbReference type="ARBA" id="ARBA00022840"/>
    </source>
</evidence>
<comment type="subcellular location">
    <subcellularLocation>
        <location evidence="6">Cytoplasm</location>
    </subcellularLocation>
</comment>